<dbReference type="Gene3D" id="3.40.190.290">
    <property type="match status" value="1"/>
</dbReference>
<evidence type="ECO:0000256" key="3">
    <source>
        <dbReference type="ARBA" id="ARBA00023125"/>
    </source>
</evidence>
<evidence type="ECO:0000313" key="6">
    <source>
        <dbReference type="EMBL" id="MBM6576864.1"/>
    </source>
</evidence>
<dbReference type="InterPro" id="IPR036390">
    <property type="entry name" value="WH_DNA-bd_sf"/>
</dbReference>
<evidence type="ECO:0000256" key="1">
    <source>
        <dbReference type="ARBA" id="ARBA00009437"/>
    </source>
</evidence>
<keyword evidence="4" id="KW-0804">Transcription</keyword>
<dbReference type="SUPFAM" id="SSF53850">
    <property type="entry name" value="Periplasmic binding protein-like II"/>
    <property type="match status" value="1"/>
</dbReference>
<dbReference type="EMBL" id="JAFEMC010000003">
    <property type="protein sequence ID" value="MBM6576864.1"/>
    <property type="molecule type" value="Genomic_DNA"/>
</dbReference>
<proteinExistence type="inferred from homology"/>
<evidence type="ECO:0000259" key="5">
    <source>
        <dbReference type="PROSITE" id="PS50931"/>
    </source>
</evidence>
<sequence length="305" mass="33217">MDVQDLAGVIEFVRVAQAGSFTAAAATLGLTGSAVGKSVSRLEARLGTKLFHRTTRRITLTHEGEDYYESCVRALEELDDVEQRLLTGRSEPVGRVRLDLPGAFGRRHVLPMLQELVLRHPRLDLSINFSERTAGIVEEGVDLAVRIGRLADDADLVAVPLGRQRLVICASPAYLAQHGAPSTPADLAARDCITGWQRSAHPVWLLRQADGTITSVPVRVRHELSDGEAMVAATLAGCGLCQLPTWLIADHLATGALRTVLDDHAGADMPIHAIWPRSRYMRPSIRMIVAMLRQGAQTRPSPFHA</sequence>
<dbReference type="Pfam" id="PF03466">
    <property type="entry name" value="LysR_substrate"/>
    <property type="match status" value="1"/>
</dbReference>
<name>A0ABS2D7E8_9SPHN</name>
<evidence type="ECO:0000256" key="4">
    <source>
        <dbReference type="ARBA" id="ARBA00023163"/>
    </source>
</evidence>
<dbReference type="Proteomes" id="UP000763641">
    <property type="component" value="Unassembled WGS sequence"/>
</dbReference>
<feature type="domain" description="HTH lysR-type" evidence="5">
    <location>
        <begin position="1"/>
        <end position="61"/>
    </location>
</feature>
<reference evidence="6 7" key="1">
    <citation type="submission" date="2020-12" db="EMBL/GenBank/DDBJ databases">
        <title>Sphingomonas sp.</title>
        <authorList>
            <person name="Kim M.K."/>
        </authorList>
    </citation>
    <scope>NUCLEOTIDE SEQUENCE [LARGE SCALE GENOMIC DNA]</scope>
    <source>
        <strain evidence="6 7">BT552</strain>
    </source>
</reference>
<dbReference type="PANTHER" id="PTHR30537:SF5">
    <property type="entry name" value="HTH-TYPE TRANSCRIPTIONAL ACTIVATOR TTDR-RELATED"/>
    <property type="match status" value="1"/>
</dbReference>
<organism evidence="6 7">
    <name type="scientific">Sphingomonas longa</name>
    <dbReference type="NCBI Taxonomy" id="2778730"/>
    <lineage>
        <taxon>Bacteria</taxon>
        <taxon>Pseudomonadati</taxon>
        <taxon>Pseudomonadota</taxon>
        <taxon>Alphaproteobacteria</taxon>
        <taxon>Sphingomonadales</taxon>
        <taxon>Sphingomonadaceae</taxon>
        <taxon>Sphingomonas</taxon>
    </lineage>
</organism>
<gene>
    <name evidence="6" type="ORF">ILT43_10795</name>
</gene>
<comment type="caution">
    <text evidence="6">The sequence shown here is derived from an EMBL/GenBank/DDBJ whole genome shotgun (WGS) entry which is preliminary data.</text>
</comment>
<dbReference type="Gene3D" id="1.10.10.10">
    <property type="entry name" value="Winged helix-like DNA-binding domain superfamily/Winged helix DNA-binding domain"/>
    <property type="match status" value="1"/>
</dbReference>
<dbReference type="PROSITE" id="PS50931">
    <property type="entry name" value="HTH_LYSR"/>
    <property type="match status" value="1"/>
</dbReference>
<dbReference type="InterPro" id="IPR036388">
    <property type="entry name" value="WH-like_DNA-bd_sf"/>
</dbReference>
<dbReference type="SUPFAM" id="SSF46785">
    <property type="entry name" value="Winged helix' DNA-binding domain"/>
    <property type="match status" value="1"/>
</dbReference>
<keyword evidence="3" id="KW-0238">DNA-binding</keyword>
<evidence type="ECO:0000313" key="7">
    <source>
        <dbReference type="Proteomes" id="UP000763641"/>
    </source>
</evidence>
<dbReference type="PANTHER" id="PTHR30537">
    <property type="entry name" value="HTH-TYPE TRANSCRIPTIONAL REGULATOR"/>
    <property type="match status" value="1"/>
</dbReference>
<keyword evidence="2" id="KW-0805">Transcription regulation</keyword>
<comment type="similarity">
    <text evidence="1">Belongs to the LysR transcriptional regulatory family.</text>
</comment>
<dbReference type="InterPro" id="IPR005119">
    <property type="entry name" value="LysR_subst-bd"/>
</dbReference>
<dbReference type="Pfam" id="PF00126">
    <property type="entry name" value="HTH_1"/>
    <property type="match status" value="1"/>
</dbReference>
<dbReference type="InterPro" id="IPR058163">
    <property type="entry name" value="LysR-type_TF_proteobact-type"/>
</dbReference>
<accession>A0ABS2D7E8</accession>
<dbReference type="CDD" id="cd08475">
    <property type="entry name" value="PBP2_CrgA_like_6"/>
    <property type="match status" value="1"/>
</dbReference>
<protein>
    <submittedName>
        <fullName evidence="6">LysR family transcriptional regulator</fullName>
    </submittedName>
</protein>
<evidence type="ECO:0000256" key="2">
    <source>
        <dbReference type="ARBA" id="ARBA00023015"/>
    </source>
</evidence>
<keyword evidence="7" id="KW-1185">Reference proteome</keyword>
<dbReference type="RefSeq" id="WP_204198976.1">
    <property type="nucleotide sequence ID" value="NZ_JAFEMC010000003.1"/>
</dbReference>
<dbReference type="InterPro" id="IPR000847">
    <property type="entry name" value="LysR_HTH_N"/>
</dbReference>